<comment type="similarity">
    <text evidence="2">Belongs to the mitochondrion-specific ribosomal protein mL67 family.</text>
</comment>
<dbReference type="Pfam" id="PF12829">
    <property type="entry name" value="Mhr1"/>
    <property type="match status" value="1"/>
</dbReference>
<protein>
    <recommendedName>
        <fullName evidence="8">Large ribosomal subunit protein mL67</fullName>
    </recommendedName>
</protein>
<evidence type="ECO:0000256" key="4">
    <source>
        <dbReference type="ARBA" id="ARBA00023015"/>
    </source>
</evidence>
<dbReference type="GO" id="GO:0005840">
    <property type="term" value="C:ribosome"/>
    <property type="evidence" value="ECO:0007669"/>
    <property type="project" value="UniProtKB-KW"/>
</dbReference>
<accession>A0A9P4H159</accession>
<dbReference type="EMBL" id="ML978243">
    <property type="protein sequence ID" value="KAF2026473.1"/>
    <property type="molecule type" value="Genomic_DNA"/>
</dbReference>
<evidence type="ECO:0000256" key="5">
    <source>
        <dbReference type="ARBA" id="ARBA00023128"/>
    </source>
</evidence>
<dbReference type="PANTHER" id="PTHR28184">
    <property type="entry name" value="MITOCHONDRIAL HOMOLOGOUS RECOMBINATION PROTEIN 1"/>
    <property type="match status" value="1"/>
</dbReference>
<dbReference type="InterPro" id="IPR024629">
    <property type="entry name" value="Ribosomal_mL67"/>
</dbReference>
<keyword evidence="7" id="KW-0687">Ribonucleoprotein</keyword>
<dbReference type="GO" id="GO:0003697">
    <property type="term" value="F:single-stranded DNA binding"/>
    <property type="evidence" value="ECO:0007669"/>
    <property type="project" value="InterPro"/>
</dbReference>
<name>A0A9P4H159_9PLEO</name>
<keyword evidence="3" id="KW-0689">Ribosomal protein</keyword>
<evidence type="ECO:0000256" key="7">
    <source>
        <dbReference type="ARBA" id="ARBA00023274"/>
    </source>
</evidence>
<keyword evidence="10" id="KW-1185">Reference proteome</keyword>
<dbReference type="Proteomes" id="UP000799777">
    <property type="component" value="Unassembled WGS sequence"/>
</dbReference>
<evidence type="ECO:0000256" key="2">
    <source>
        <dbReference type="ARBA" id="ARBA00010741"/>
    </source>
</evidence>
<dbReference type="GO" id="GO:1990904">
    <property type="term" value="C:ribonucleoprotein complex"/>
    <property type="evidence" value="ECO:0007669"/>
    <property type="project" value="UniProtKB-KW"/>
</dbReference>
<dbReference type="OrthoDB" id="5333655at2759"/>
<evidence type="ECO:0000313" key="10">
    <source>
        <dbReference type="Proteomes" id="UP000799777"/>
    </source>
</evidence>
<organism evidence="9 10">
    <name type="scientific">Setomelanomma holmii</name>
    <dbReference type="NCBI Taxonomy" id="210430"/>
    <lineage>
        <taxon>Eukaryota</taxon>
        <taxon>Fungi</taxon>
        <taxon>Dikarya</taxon>
        <taxon>Ascomycota</taxon>
        <taxon>Pezizomycotina</taxon>
        <taxon>Dothideomycetes</taxon>
        <taxon>Pleosporomycetidae</taxon>
        <taxon>Pleosporales</taxon>
        <taxon>Pleosporineae</taxon>
        <taxon>Phaeosphaeriaceae</taxon>
        <taxon>Setomelanomma</taxon>
    </lineage>
</organism>
<proteinExistence type="inferred from homology"/>
<sequence length="495" mass="56799">MPRSLVRLRYRTPPASVTFSAALERVQQRTAALGKILERRVARHVTVQSNPRQVKLETMVNPKARLPATGQFHVHPRKPYTLQDVVDAEGTSPHGEIIYVFRNIKTNQIIYSLQPLLNNHHLEQLPFIGKHSKPPVLRPDEWSPHCVVTLPTSEQGHNAYRKLREFRKLHEMAWDKTHKEWKGLDIKHRIKKIMDQRANMSADLAEVLRIQETHGRKMTEARDEQEAKAVEYMDKRWAEIDALANTARAKEKVADNIKWLEHQVRSLTMKLSMKHNQNEADQKRLKNAKNIQEIRLRKLQYAVRKAEQFKSAQEELTRTAAPAKELGADGKLSELQDQALVLREALANPDPTRTAQDLEIDRDLLARLDGEIATLEAAFEAQTQLESRDHHIARSVLPPPLKNTLPTPYTLEGVRIQWLDLQDAVYAAGQWPEPIEHEELPLNGVRSQVALLSVEEYELERSKEVSNIINALLPGELEKVQMRSHEDRQTATQSA</sequence>
<dbReference type="GO" id="GO:0000150">
    <property type="term" value="F:DNA strand exchange activity"/>
    <property type="evidence" value="ECO:0007669"/>
    <property type="project" value="InterPro"/>
</dbReference>
<dbReference type="GO" id="GO:0005739">
    <property type="term" value="C:mitochondrion"/>
    <property type="evidence" value="ECO:0007669"/>
    <property type="project" value="UniProtKB-SubCell"/>
</dbReference>
<dbReference type="AlphaFoldDB" id="A0A9P4H159"/>
<reference evidence="9" key="1">
    <citation type="journal article" date="2020" name="Stud. Mycol.">
        <title>101 Dothideomycetes genomes: a test case for predicting lifestyles and emergence of pathogens.</title>
        <authorList>
            <person name="Haridas S."/>
            <person name="Albert R."/>
            <person name="Binder M."/>
            <person name="Bloem J."/>
            <person name="Labutti K."/>
            <person name="Salamov A."/>
            <person name="Andreopoulos B."/>
            <person name="Baker S."/>
            <person name="Barry K."/>
            <person name="Bills G."/>
            <person name="Bluhm B."/>
            <person name="Cannon C."/>
            <person name="Castanera R."/>
            <person name="Culley D."/>
            <person name="Daum C."/>
            <person name="Ezra D."/>
            <person name="Gonzalez J."/>
            <person name="Henrissat B."/>
            <person name="Kuo A."/>
            <person name="Liang C."/>
            <person name="Lipzen A."/>
            <person name="Lutzoni F."/>
            <person name="Magnuson J."/>
            <person name="Mondo S."/>
            <person name="Nolan M."/>
            <person name="Ohm R."/>
            <person name="Pangilinan J."/>
            <person name="Park H.-J."/>
            <person name="Ramirez L."/>
            <person name="Alfaro M."/>
            <person name="Sun H."/>
            <person name="Tritt A."/>
            <person name="Yoshinaga Y."/>
            <person name="Zwiers L.-H."/>
            <person name="Turgeon B."/>
            <person name="Goodwin S."/>
            <person name="Spatafora J."/>
            <person name="Crous P."/>
            <person name="Grigoriev I."/>
        </authorList>
    </citation>
    <scope>NUCLEOTIDE SEQUENCE</scope>
    <source>
        <strain evidence="9">CBS 110217</strain>
    </source>
</reference>
<evidence type="ECO:0000313" key="9">
    <source>
        <dbReference type="EMBL" id="KAF2026473.1"/>
    </source>
</evidence>
<keyword evidence="6" id="KW-0804">Transcription</keyword>
<dbReference type="PANTHER" id="PTHR28184:SF1">
    <property type="entry name" value="LARGE RIBOSOMAL SUBUNIT PROTEIN ML67"/>
    <property type="match status" value="1"/>
</dbReference>
<comment type="subcellular location">
    <subcellularLocation>
        <location evidence="1">Mitochondrion</location>
    </subcellularLocation>
</comment>
<evidence type="ECO:0000256" key="8">
    <source>
        <dbReference type="ARBA" id="ARBA00035185"/>
    </source>
</evidence>
<evidence type="ECO:0000256" key="3">
    <source>
        <dbReference type="ARBA" id="ARBA00022980"/>
    </source>
</evidence>
<evidence type="ECO:0000256" key="6">
    <source>
        <dbReference type="ARBA" id="ARBA00023163"/>
    </source>
</evidence>
<keyword evidence="4" id="KW-0805">Transcription regulation</keyword>
<dbReference type="GO" id="GO:0003735">
    <property type="term" value="F:structural constituent of ribosome"/>
    <property type="evidence" value="ECO:0007669"/>
    <property type="project" value="TreeGrafter"/>
</dbReference>
<gene>
    <name evidence="9" type="ORF">EK21DRAFT_74183</name>
</gene>
<keyword evidence="5" id="KW-0496">Mitochondrion</keyword>
<comment type="caution">
    <text evidence="9">The sequence shown here is derived from an EMBL/GenBank/DDBJ whole genome shotgun (WGS) entry which is preliminary data.</text>
</comment>
<evidence type="ECO:0000256" key="1">
    <source>
        <dbReference type="ARBA" id="ARBA00004173"/>
    </source>
</evidence>